<dbReference type="RefSeq" id="WP_196957308.1">
    <property type="nucleotide sequence ID" value="NZ_JADWYK010000023.1"/>
</dbReference>
<dbReference type="EMBL" id="JADWYK010000023">
    <property type="protein sequence ID" value="MBG8556289.1"/>
    <property type="molecule type" value="Genomic_DNA"/>
</dbReference>
<name>A0ABS0L9M7_9BACT</name>
<reference evidence="1 2" key="1">
    <citation type="submission" date="2020-11" db="EMBL/GenBank/DDBJ databases">
        <title>Hymenobacter sp.</title>
        <authorList>
            <person name="Kim M.K."/>
        </authorList>
    </citation>
    <scope>NUCLEOTIDE SEQUENCE [LARGE SCALE GENOMIC DNA]</scope>
    <source>
        <strain evidence="1 2">BT594</strain>
    </source>
</reference>
<accession>A0ABS0L9M7</accession>
<evidence type="ECO:0000313" key="1">
    <source>
        <dbReference type="EMBL" id="MBG8556289.1"/>
    </source>
</evidence>
<sequence length="66" mass="7529">MAYLPKYGPQAQTPQQRARILAQMKAANPALYKDLPPTLEQLHARYVAGELSWTDVCYLSEHEQAR</sequence>
<gene>
    <name evidence="1" type="ORF">I5L79_22275</name>
</gene>
<evidence type="ECO:0000313" key="2">
    <source>
        <dbReference type="Proteomes" id="UP000601099"/>
    </source>
</evidence>
<organism evidence="1 2">
    <name type="scientific">Hymenobacter guriensis</name>
    <dbReference type="NCBI Taxonomy" id="2793065"/>
    <lineage>
        <taxon>Bacteria</taxon>
        <taxon>Pseudomonadati</taxon>
        <taxon>Bacteroidota</taxon>
        <taxon>Cytophagia</taxon>
        <taxon>Cytophagales</taxon>
        <taxon>Hymenobacteraceae</taxon>
        <taxon>Hymenobacter</taxon>
    </lineage>
</organism>
<evidence type="ECO:0008006" key="3">
    <source>
        <dbReference type="Google" id="ProtNLM"/>
    </source>
</evidence>
<protein>
    <recommendedName>
        <fullName evidence="3">Antitoxin VbhA domain-containing protein</fullName>
    </recommendedName>
</protein>
<dbReference type="Proteomes" id="UP000601099">
    <property type="component" value="Unassembled WGS sequence"/>
</dbReference>
<keyword evidence="2" id="KW-1185">Reference proteome</keyword>
<proteinExistence type="predicted"/>
<comment type="caution">
    <text evidence="1">The sequence shown here is derived from an EMBL/GenBank/DDBJ whole genome shotgun (WGS) entry which is preliminary data.</text>
</comment>